<evidence type="ECO:0000313" key="3">
    <source>
        <dbReference type="Proteomes" id="UP000094389"/>
    </source>
</evidence>
<evidence type="ECO:0000256" key="1">
    <source>
        <dbReference type="SAM" id="Phobius"/>
    </source>
</evidence>
<keyword evidence="1" id="KW-0472">Membrane</keyword>
<dbReference type="AlphaFoldDB" id="A0A1E4S5F2"/>
<reference evidence="2 3" key="1">
    <citation type="journal article" date="2016" name="Proc. Natl. Acad. Sci. U.S.A.">
        <title>Comparative genomics of biotechnologically important yeasts.</title>
        <authorList>
            <person name="Riley R."/>
            <person name="Haridas S."/>
            <person name="Wolfe K.H."/>
            <person name="Lopes M.R."/>
            <person name="Hittinger C.T."/>
            <person name="Goeker M."/>
            <person name="Salamov A.A."/>
            <person name="Wisecaver J.H."/>
            <person name="Long T.M."/>
            <person name="Calvey C.H."/>
            <person name="Aerts A.L."/>
            <person name="Barry K.W."/>
            <person name="Choi C."/>
            <person name="Clum A."/>
            <person name="Coughlan A.Y."/>
            <person name="Deshpande S."/>
            <person name="Douglass A.P."/>
            <person name="Hanson S.J."/>
            <person name="Klenk H.-P."/>
            <person name="LaButti K.M."/>
            <person name="Lapidus A."/>
            <person name="Lindquist E.A."/>
            <person name="Lipzen A.M."/>
            <person name="Meier-Kolthoff J.P."/>
            <person name="Ohm R.A."/>
            <person name="Otillar R.P."/>
            <person name="Pangilinan J.L."/>
            <person name="Peng Y."/>
            <person name="Rokas A."/>
            <person name="Rosa C.A."/>
            <person name="Scheuner C."/>
            <person name="Sibirny A.A."/>
            <person name="Slot J.C."/>
            <person name="Stielow J.B."/>
            <person name="Sun H."/>
            <person name="Kurtzman C.P."/>
            <person name="Blackwell M."/>
            <person name="Grigoriev I.V."/>
            <person name="Jeffries T.W."/>
        </authorList>
    </citation>
    <scope>NUCLEOTIDE SEQUENCE [LARGE SCALE GENOMIC DNA]</scope>
    <source>
        <strain evidence="3">ATCC 18201 / CBS 1600 / BCRC 20928 / JCM 3617 / NBRC 0987 / NRRL Y-1542</strain>
    </source>
</reference>
<dbReference type="GeneID" id="30990649"/>
<keyword evidence="1" id="KW-1133">Transmembrane helix</keyword>
<keyword evidence="3" id="KW-1185">Reference proteome</keyword>
<dbReference type="OMA" id="SYETIYW"/>
<dbReference type="Proteomes" id="UP000094389">
    <property type="component" value="Unassembled WGS sequence"/>
</dbReference>
<accession>A0A1E4S5F2</accession>
<organism evidence="2 3">
    <name type="scientific">Cyberlindnera jadinii (strain ATCC 18201 / CBS 1600 / BCRC 20928 / JCM 3617 / NBRC 0987 / NRRL Y-1542)</name>
    <name type="common">Torula yeast</name>
    <name type="synonym">Candida utilis</name>
    <dbReference type="NCBI Taxonomy" id="983966"/>
    <lineage>
        <taxon>Eukaryota</taxon>
        <taxon>Fungi</taxon>
        <taxon>Dikarya</taxon>
        <taxon>Ascomycota</taxon>
        <taxon>Saccharomycotina</taxon>
        <taxon>Saccharomycetes</taxon>
        <taxon>Phaffomycetales</taxon>
        <taxon>Phaffomycetaceae</taxon>
        <taxon>Cyberlindnera</taxon>
    </lineage>
</organism>
<gene>
    <name evidence="2" type="ORF">CYBJADRAFT_171751</name>
</gene>
<sequence length="178" mass="20687">MVLILSTVEDFILKHCHDWAFLEHHISHPISLRITSIGIIILTLITTYHIVEYVAIKLGFWTDGLSIHDIPEHCAHVYVKVSVSYQNEINQVDYKLEFSPEEYSKDQPEFGTDLRFLKRKVYFLVKDSKIYKELNEPFFRIDDVTLYYNGEQLTEHSKPLIQLGVRTGDTVAATVEIS</sequence>
<dbReference type="RefSeq" id="XP_020071777.1">
    <property type="nucleotide sequence ID" value="XM_020216253.1"/>
</dbReference>
<proteinExistence type="predicted"/>
<evidence type="ECO:0000313" key="2">
    <source>
        <dbReference type="EMBL" id="ODV74738.1"/>
    </source>
</evidence>
<dbReference type="OrthoDB" id="3980107at2759"/>
<name>A0A1E4S5F2_CYBJN</name>
<feature type="transmembrane region" description="Helical" evidence="1">
    <location>
        <begin position="30"/>
        <end position="51"/>
    </location>
</feature>
<keyword evidence="1" id="KW-0812">Transmembrane</keyword>
<protein>
    <submittedName>
        <fullName evidence="2">Uncharacterized protein</fullName>
    </submittedName>
</protein>
<dbReference type="EMBL" id="KV453927">
    <property type="protein sequence ID" value="ODV74738.1"/>
    <property type="molecule type" value="Genomic_DNA"/>
</dbReference>